<dbReference type="InterPro" id="IPR007393">
    <property type="entry name" value="YlxR_dom"/>
</dbReference>
<dbReference type="Proteomes" id="UP001501536">
    <property type="component" value="Unassembled WGS sequence"/>
</dbReference>
<evidence type="ECO:0000313" key="3">
    <source>
        <dbReference type="Proteomes" id="UP001501536"/>
    </source>
</evidence>
<protein>
    <submittedName>
        <fullName evidence="2">YlxR family protein</fullName>
    </submittedName>
</protein>
<dbReference type="EMBL" id="BAABCJ010000002">
    <property type="protein sequence ID" value="GAA3700542.1"/>
    <property type="molecule type" value="Genomic_DNA"/>
</dbReference>
<dbReference type="SUPFAM" id="SSF64376">
    <property type="entry name" value="YlxR-like"/>
    <property type="match status" value="1"/>
</dbReference>
<dbReference type="Gene3D" id="3.30.1230.10">
    <property type="entry name" value="YlxR-like"/>
    <property type="match status" value="1"/>
</dbReference>
<sequence length="110" mass="12070">MSEQQSPQRTCIGCRQVADQTQLMRWVREKSEGGQTAVVPDLRRRMSGRGAWLHPDPACAAAAAKKRAFNRAFRAQVSMPDEAQLTAAIDAFHSMGRADVTVQPESGSEI</sequence>
<dbReference type="InterPro" id="IPR035931">
    <property type="entry name" value="YlxR-like_sf"/>
</dbReference>
<comment type="caution">
    <text evidence="2">The sequence shown here is derived from an EMBL/GenBank/DDBJ whole genome shotgun (WGS) entry which is preliminary data.</text>
</comment>
<keyword evidence="3" id="KW-1185">Reference proteome</keyword>
<proteinExistence type="predicted"/>
<accession>A0ABP7D3X0</accession>
<evidence type="ECO:0000259" key="1">
    <source>
        <dbReference type="Pfam" id="PF04296"/>
    </source>
</evidence>
<dbReference type="Pfam" id="PF04296">
    <property type="entry name" value="YlxR"/>
    <property type="match status" value="1"/>
</dbReference>
<evidence type="ECO:0000313" key="2">
    <source>
        <dbReference type="EMBL" id="GAA3700542.1"/>
    </source>
</evidence>
<reference evidence="3" key="1">
    <citation type="journal article" date="2019" name="Int. J. Syst. Evol. Microbiol.">
        <title>The Global Catalogue of Microorganisms (GCM) 10K type strain sequencing project: providing services to taxonomists for standard genome sequencing and annotation.</title>
        <authorList>
            <consortium name="The Broad Institute Genomics Platform"/>
            <consortium name="The Broad Institute Genome Sequencing Center for Infectious Disease"/>
            <person name="Wu L."/>
            <person name="Ma J."/>
        </authorList>
    </citation>
    <scope>NUCLEOTIDE SEQUENCE [LARGE SCALE GENOMIC DNA]</scope>
    <source>
        <strain evidence="3">JCM 16961</strain>
    </source>
</reference>
<dbReference type="PANTHER" id="PTHR34215:SF1">
    <property type="entry name" value="YLXR DOMAIN-CONTAINING PROTEIN"/>
    <property type="match status" value="1"/>
</dbReference>
<dbReference type="PANTHER" id="PTHR34215">
    <property type="entry name" value="BLL0784 PROTEIN"/>
    <property type="match status" value="1"/>
</dbReference>
<organism evidence="2 3">
    <name type="scientific">Zhihengliuella alba</name>
    <dbReference type="NCBI Taxonomy" id="547018"/>
    <lineage>
        <taxon>Bacteria</taxon>
        <taxon>Bacillati</taxon>
        <taxon>Actinomycetota</taxon>
        <taxon>Actinomycetes</taxon>
        <taxon>Micrococcales</taxon>
        <taxon>Micrococcaceae</taxon>
        <taxon>Zhihengliuella</taxon>
    </lineage>
</organism>
<gene>
    <name evidence="2" type="ORF">GCM10022377_12270</name>
</gene>
<dbReference type="RefSeq" id="WP_344881578.1">
    <property type="nucleotide sequence ID" value="NZ_BAABCJ010000002.1"/>
</dbReference>
<name>A0ABP7D3X0_9MICC</name>
<dbReference type="InterPro" id="IPR037465">
    <property type="entry name" value="YlxR"/>
</dbReference>
<feature type="domain" description="YlxR" evidence="1">
    <location>
        <begin position="9"/>
        <end position="81"/>
    </location>
</feature>